<evidence type="ECO:0000256" key="1">
    <source>
        <dbReference type="ARBA" id="ARBA00004651"/>
    </source>
</evidence>
<dbReference type="InterPro" id="IPR003439">
    <property type="entry name" value="ABC_transporter-like_ATP-bd"/>
</dbReference>
<feature type="transmembrane region" description="Helical" evidence="8">
    <location>
        <begin position="175"/>
        <end position="192"/>
    </location>
</feature>
<feature type="transmembrane region" description="Helical" evidence="8">
    <location>
        <begin position="256"/>
        <end position="283"/>
    </location>
</feature>
<feature type="transmembrane region" description="Helical" evidence="8">
    <location>
        <begin position="21"/>
        <end position="42"/>
    </location>
</feature>
<dbReference type="OrthoDB" id="9762778at2"/>
<dbReference type="SMART" id="SM00382">
    <property type="entry name" value="AAA"/>
    <property type="match status" value="1"/>
</dbReference>
<evidence type="ECO:0000256" key="3">
    <source>
        <dbReference type="ARBA" id="ARBA00022692"/>
    </source>
</evidence>
<dbReference type="InterPro" id="IPR011527">
    <property type="entry name" value="ABC1_TM_dom"/>
</dbReference>
<dbReference type="Gene3D" id="1.20.1560.10">
    <property type="entry name" value="ABC transporter type 1, transmembrane domain"/>
    <property type="match status" value="1"/>
</dbReference>
<dbReference type="GO" id="GO:0005524">
    <property type="term" value="F:ATP binding"/>
    <property type="evidence" value="ECO:0007669"/>
    <property type="project" value="UniProtKB-KW"/>
</dbReference>
<dbReference type="Gene3D" id="3.40.50.300">
    <property type="entry name" value="P-loop containing nucleotide triphosphate hydrolases"/>
    <property type="match status" value="1"/>
</dbReference>
<dbReference type="CDD" id="cd18547">
    <property type="entry name" value="ABC_6TM_Tm288_like"/>
    <property type="match status" value="1"/>
</dbReference>
<feature type="transmembrane region" description="Helical" evidence="8">
    <location>
        <begin position="74"/>
        <end position="99"/>
    </location>
</feature>
<dbReference type="GO" id="GO:0005886">
    <property type="term" value="C:plasma membrane"/>
    <property type="evidence" value="ECO:0007669"/>
    <property type="project" value="UniProtKB-SubCell"/>
</dbReference>
<evidence type="ECO:0000313" key="12">
    <source>
        <dbReference type="Proteomes" id="UP000317863"/>
    </source>
</evidence>
<evidence type="ECO:0000259" key="10">
    <source>
        <dbReference type="PROSITE" id="PS50929"/>
    </source>
</evidence>
<evidence type="ECO:0000256" key="7">
    <source>
        <dbReference type="ARBA" id="ARBA00023136"/>
    </source>
</evidence>
<feature type="transmembrane region" description="Helical" evidence="8">
    <location>
        <begin position="152"/>
        <end position="169"/>
    </location>
</feature>
<evidence type="ECO:0000259" key="9">
    <source>
        <dbReference type="PROSITE" id="PS50893"/>
    </source>
</evidence>
<feature type="domain" description="ABC transmembrane type-1" evidence="10">
    <location>
        <begin position="26"/>
        <end position="320"/>
    </location>
</feature>
<dbReference type="InterPro" id="IPR003593">
    <property type="entry name" value="AAA+_ATPase"/>
</dbReference>
<dbReference type="PANTHER" id="PTHR43394">
    <property type="entry name" value="ATP-DEPENDENT PERMEASE MDL1, MITOCHONDRIAL"/>
    <property type="match status" value="1"/>
</dbReference>
<reference evidence="11 12" key="1">
    <citation type="submission" date="2019-02" db="EMBL/GenBank/DDBJ databases">
        <title>Peptostreptococcaceae bacterium ZHW00191 nov., a new bacterium isolated from the human gut.</title>
        <authorList>
            <person name="Zhou H.-W."/>
            <person name="Chen X.-J."/>
        </authorList>
    </citation>
    <scope>NUCLEOTIDE SEQUENCE [LARGE SCALE GENOMIC DNA]</scope>
    <source>
        <strain evidence="11 12">ZHW00191</strain>
    </source>
</reference>
<dbReference type="RefSeq" id="WP_142536682.1">
    <property type="nucleotide sequence ID" value="NZ_SGJB01000020.1"/>
</dbReference>
<keyword evidence="4" id="KW-0547">Nucleotide-binding</keyword>
<dbReference type="InterPro" id="IPR039421">
    <property type="entry name" value="Type_1_exporter"/>
</dbReference>
<evidence type="ECO:0000256" key="2">
    <source>
        <dbReference type="ARBA" id="ARBA00022448"/>
    </source>
</evidence>
<keyword evidence="7 8" id="KW-0472">Membrane</keyword>
<dbReference type="SUPFAM" id="SSF52540">
    <property type="entry name" value="P-loop containing nucleoside triphosphate hydrolases"/>
    <property type="match status" value="1"/>
</dbReference>
<dbReference type="InterPro" id="IPR036640">
    <property type="entry name" value="ABC1_TM_sf"/>
</dbReference>
<feature type="domain" description="ABC transporter" evidence="9">
    <location>
        <begin position="351"/>
        <end position="584"/>
    </location>
</feature>
<keyword evidence="12" id="KW-1185">Reference proteome</keyword>
<dbReference type="PROSITE" id="PS50929">
    <property type="entry name" value="ABC_TM1F"/>
    <property type="match status" value="1"/>
</dbReference>
<keyword evidence="3 8" id="KW-0812">Transmembrane</keyword>
<evidence type="ECO:0000256" key="6">
    <source>
        <dbReference type="ARBA" id="ARBA00022989"/>
    </source>
</evidence>
<dbReference type="PROSITE" id="PS50893">
    <property type="entry name" value="ABC_TRANSPORTER_2"/>
    <property type="match status" value="1"/>
</dbReference>
<name>A0A544QT94_9FIRM</name>
<comment type="subcellular location">
    <subcellularLocation>
        <location evidence="1">Cell membrane</location>
        <topology evidence="1">Multi-pass membrane protein</topology>
    </subcellularLocation>
</comment>
<dbReference type="PROSITE" id="PS00211">
    <property type="entry name" value="ABC_TRANSPORTER_1"/>
    <property type="match status" value="1"/>
</dbReference>
<keyword evidence="5 11" id="KW-0067">ATP-binding</keyword>
<dbReference type="AlphaFoldDB" id="A0A544QT94"/>
<dbReference type="Pfam" id="PF00005">
    <property type="entry name" value="ABC_tran"/>
    <property type="match status" value="1"/>
</dbReference>
<keyword evidence="2" id="KW-0813">Transport</keyword>
<evidence type="ECO:0000256" key="5">
    <source>
        <dbReference type="ARBA" id="ARBA00022840"/>
    </source>
</evidence>
<accession>A0A544QT94</accession>
<dbReference type="InterPro" id="IPR017871">
    <property type="entry name" value="ABC_transporter-like_CS"/>
</dbReference>
<dbReference type="FunFam" id="3.40.50.300:FF:000287">
    <property type="entry name" value="Multidrug ABC transporter ATP-binding protein"/>
    <property type="match status" value="1"/>
</dbReference>
<sequence>MKNKIKIPYSLKTLFKYISPYKKTFFASILMIIISNFAMVLAPNIEGMVTNAIIKDLKNIASSIPGAHIQIEKIISIISFLLIIYIIKTFSQMFGMFFITESIQNTMRDLRNDCIKKINSLSVKTIDSHPKGDILSRITNDVDTISTAMQQTFVNIISGIMTVTFAFIMMFRVNLLMTLCVILFIPISYFIIRKIASISQKSFDMQQKSLGDLSANITESFTGYNEIILYGKQDEYEKKFEKINSELKLTAFKAQFLSYFMSPALSFITYISIGLISVIGGFYCINGTISVGQLQAFIRFIWQVNEPLSQVSQLSSQIQSSLSAMSRIHEFLEYNNEYDVEKRDISINRCISFENVEFGYGDKKVLKGISFEVNKGETVAIVGATGSGKTTIVNLLMRFYDSQKGKIEIDGIDIKSINREKLRERFGMVLQDTWLFSGSIKDNILFSNPNASETELKKACKLANLEEFISSLPHGYDTKIDEEADNISQGEKQLLTIARAILKNPDILILDEATSSIDTKTEKNIQGAMDHLMNGRTSFIIAHRLSTIKNADKIIVLKDGNIIESGNHDELLDKKGFYADLYNAQFSSL</sequence>
<dbReference type="PANTHER" id="PTHR43394:SF1">
    <property type="entry name" value="ATP-BINDING CASSETTE SUB-FAMILY B MEMBER 10, MITOCHONDRIAL"/>
    <property type="match status" value="1"/>
</dbReference>
<dbReference type="SUPFAM" id="SSF90123">
    <property type="entry name" value="ABC transporter transmembrane region"/>
    <property type="match status" value="1"/>
</dbReference>
<evidence type="ECO:0000256" key="8">
    <source>
        <dbReference type="SAM" id="Phobius"/>
    </source>
</evidence>
<evidence type="ECO:0000256" key="4">
    <source>
        <dbReference type="ARBA" id="ARBA00022741"/>
    </source>
</evidence>
<dbReference type="GO" id="GO:0016887">
    <property type="term" value="F:ATP hydrolysis activity"/>
    <property type="evidence" value="ECO:0007669"/>
    <property type="project" value="InterPro"/>
</dbReference>
<dbReference type="CDD" id="cd03254">
    <property type="entry name" value="ABCC_Glucan_exporter_like"/>
    <property type="match status" value="1"/>
</dbReference>
<evidence type="ECO:0000313" key="11">
    <source>
        <dbReference type="EMBL" id="TQQ83922.1"/>
    </source>
</evidence>
<dbReference type="EMBL" id="SGJB01000020">
    <property type="protein sequence ID" value="TQQ83922.1"/>
    <property type="molecule type" value="Genomic_DNA"/>
</dbReference>
<organism evidence="11 12">
    <name type="scientific">Peptacetobacter hominis</name>
    <dbReference type="NCBI Taxonomy" id="2743610"/>
    <lineage>
        <taxon>Bacteria</taxon>
        <taxon>Bacillati</taxon>
        <taxon>Bacillota</taxon>
        <taxon>Clostridia</taxon>
        <taxon>Peptostreptococcales</taxon>
        <taxon>Peptostreptococcaceae</taxon>
        <taxon>Peptacetobacter</taxon>
    </lineage>
</organism>
<keyword evidence="6 8" id="KW-1133">Transmembrane helix</keyword>
<dbReference type="InterPro" id="IPR027417">
    <property type="entry name" value="P-loop_NTPase"/>
</dbReference>
<gene>
    <name evidence="11" type="ORF">EXD82_09515</name>
</gene>
<dbReference type="GO" id="GO:0015421">
    <property type="term" value="F:ABC-type oligopeptide transporter activity"/>
    <property type="evidence" value="ECO:0007669"/>
    <property type="project" value="TreeGrafter"/>
</dbReference>
<proteinExistence type="predicted"/>
<dbReference type="Pfam" id="PF00664">
    <property type="entry name" value="ABC_membrane"/>
    <property type="match status" value="1"/>
</dbReference>
<protein>
    <submittedName>
        <fullName evidence="11">ABC transporter ATP-binding protein</fullName>
    </submittedName>
</protein>
<dbReference type="Proteomes" id="UP000317863">
    <property type="component" value="Unassembled WGS sequence"/>
</dbReference>
<comment type="caution">
    <text evidence="11">The sequence shown here is derived from an EMBL/GenBank/DDBJ whole genome shotgun (WGS) entry which is preliminary data.</text>
</comment>